<dbReference type="NCBIfam" id="TIGR00229">
    <property type="entry name" value="sensory_box"/>
    <property type="match status" value="1"/>
</dbReference>
<reference evidence="14" key="1">
    <citation type="journal article" date="2015" name="Genome Announc.">
        <title>Draft Genome Sequence of Tolypothrix boutellei Strain VB521301.</title>
        <authorList>
            <person name="Chandrababunaidu M.M."/>
            <person name="Singh D."/>
            <person name="Sen D."/>
            <person name="Bhan S."/>
            <person name="Das S."/>
            <person name="Gupta A."/>
            <person name="Adhikary S.P."/>
            <person name="Tripathy S."/>
        </authorList>
    </citation>
    <scope>NUCLEOTIDE SEQUENCE</scope>
    <source>
        <strain evidence="14">VB521301</strain>
    </source>
</reference>
<evidence type="ECO:0000256" key="4">
    <source>
        <dbReference type="ARBA" id="ARBA00022679"/>
    </source>
</evidence>
<dbReference type="InterPro" id="IPR036890">
    <property type="entry name" value="HATPase_C_sf"/>
</dbReference>
<dbReference type="CDD" id="cd17546">
    <property type="entry name" value="REC_hyHK_CKI1_RcsC-like"/>
    <property type="match status" value="1"/>
</dbReference>
<dbReference type="Proteomes" id="UP000029738">
    <property type="component" value="Unassembled WGS sequence"/>
</dbReference>
<dbReference type="SMART" id="SM00387">
    <property type="entry name" value="HATPase_c"/>
    <property type="match status" value="1"/>
</dbReference>
<dbReference type="Pfam" id="PF01590">
    <property type="entry name" value="GAF"/>
    <property type="match status" value="1"/>
</dbReference>
<feature type="domain" description="PAC" evidence="13">
    <location>
        <begin position="251"/>
        <end position="303"/>
    </location>
</feature>
<keyword evidence="6" id="KW-0418">Kinase</keyword>
<dbReference type="Gene3D" id="3.30.565.10">
    <property type="entry name" value="Histidine kinase-like ATPase, C-terminal domain"/>
    <property type="match status" value="1"/>
</dbReference>
<dbReference type="SMART" id="SM00086">
    <property type="entry name" value="PAC"/>
    <property type="match status" value="1"/>
</dbReference>
<gene>
    <name evidence="14" type="ORF">DA73_0400010670</name>
</gene>
<evidence type="ECO:0000259" key="10">
    <source>
        <dbReference type="PROSITE" id="PS50109"/>
    </source>
</evidence>
<dbReference type="SMART" id="SM00448">
    <property type="entry name" value="REC"/>
    <property type="match status" value="1"/>
</dbReference>
<comment type="caution">
    <text evidence="14">The sequence shown here is derived from an EMBL/GenBank/DDBJ whole genome shotgun (WGS) entry which is preliminary data.</text>
</comment>
<dbReference type="PANTHER" id="PTHR43065:SF46">
    <property type="entry name" value="C4-DICARBOXYLATE TRANSPORT SENSOR PROTEIN DCTB"/>
    <property type="match status" value="1"/>
</dbReference>
<dbReference type="RefSeq" id="WP_050045657.1">
    <property type="nucleotide sequence ID" value="NZ_JHEG04000001.1"/>
</dbReference>
<dbReference type="SMART" id="SM00388">
    <property type="entry name" value="HisKA"/>
    <property type="match status" value="1"/>
</dbReference>
<dbReference type="PROSITE" id="PS50110">
    <property type="entry name" value="RESPONSE_REGULATORY"/>
    <property type="match status" value="1"/>
</dbReference>
<feature type="domain" description="Histidine kinase" evidence="10">
    <location>
        <begin position="316"/>
        <end position="538"/>
    </location>
</feature>
<dbReference type="PRINTS" id="PR00344">
    <property type="entry name" value="BCTRLSENSOR"/>
</dbReference>
<evidence type="ECO:0000313" key="14">
    <source>
        <dbReference type="EMBL" id="KAF3885880.1"/>
    </source>
</evidence>
<dbReference type="PROSITE" id="PS50109">
    <property type="entry name" value="HIS_KIN"/>
    <property type="match status" value="1"/>
</dbReference>
<dbReference type="SUPFAM" id="SSF55785">
    <property type="entry name" value="PYP-like sensor domain (PAS domain)"/>
    <property type="match status" value="1"/>
</dbReference>
<dbReference type="OrthoDB" id="9788063at2"/>
<dbReference type="InterPro" id="IPR004358">
    <property type="entry name" value="Sig_transdc_His_kin-like_C"/>
</dbReference>
<dbReference type="Gene3D" id="3.30.450.20">
    <property type="entry name" value="PAS domain"/>
    <property type="match status" value="1"/>
</dbReference>
<dbReference type="SUPFAM" id="SSF52172">
    <property type="entry name" value="CheY-like"/>
    <property type="match status" value="1"/>
</dbReference>
<dbReference type="InterPro" id="IPR001789">
    <property type="entry name" value="Sig_transdc_resp-reg_receiver"/>
</dbReference>
<evidence type="ECO:0000313" key="15">
    <source>
        <dbReference type="Proteomes" id="UP000029738"/>
    </source>
</evidence>
<dbReference type="Gene3D" id="3.30.450.40">
    <property type="match status" value="1"/>
</dbReference>
<organism evidence="14 15">
    <name type="scientific">Tolypothrix bouteillei VB521301</name>
    <dbReference type="NCBI Taxonomy" id="1479485"/>
    <lineage>
        <taxon>Bacteria</taxon>
        <taxon>Bacillati</taxon>
        <taxon>Cyanobacteriota</taxon>
        <taxon>Cyanophyceae</taxon>
        <taxon>Nostocales</taxon>
        <taxon>Tolypothrichaceae</taxon>
        <taxon>Tolypothrix</taxon>
    </lineage>
</organism>
<dbReference type="InterPro" id="IPR036097">
    <property type="entry name" value="HisK_dim/P_sf"/>
</dbReference>
<dbReference type="PANTHER" id="PTHR43065">
    <property type="entry name" value="SENSOR HISTIDINE KINASE"/>
    <property type="match status" value="1"/>
</dbReference>
<keyword evidence="15" id="KW-1185">Reference proteome</keyword>
<dbReference type="EMBL" id="JHEG04000001">
    <property type="protein sequence ID" value="KAF3885880.1"/>
    <property type="molecule type" value="Genomic_DNA"/>
</dbReference>
<feature type="modified residue" description="4-aspartylphosphate" evidence="9">
    <location>
        <position position="608"/>
    </location>
</feature>
<keyword evidence="3 9" id="KW-0597">Phosphoprotein</keyword>
<name>A0A8S9T0F3_9CYAN</name>
<keyword evidence="5" id="KW-0547">Nucleotide-binding</keyword>
<evidence type="ECO:0000256" key="9">
    <source>
        <dbReference type="PROSITE-ProRule" id="PRU00169"/>
    </source>
</evidence>
<dbReference type="CDD" id="cd00130">
    <property type="entry name" value="PAS"/>
    <property type="match status" value="1"/>
</dbReference>
<dbReference type="InterPro" id="IPR003661">
    <property type="entry name" value="HisK_dim/P_dom"/>
</dbReference>
<dbReference type="Gene3D" id="3.40.50.2300">
    <property type="match status" value="1"/>
</dbReference>
<evidence type="ECO:0000256" key="2">
    <source>
        <dbReference type="ARBA" id="ARBA00012438"/>
    </source>
</evidence>
<dbReference type="SUPFAM" id="SSF55874">
    <property type="entry name" value="ATPase domain of HSP90 chaperone/DNA topoisomerase II/histidine kinase"/>
    <property type="match status" value="1"/>
</dbReference>
<dbReference type="GO" id="GO:0005524">
    <property type="term" value="F:ATP binding"/>
    <property type="evidence" value="ECO:0007669"/>
    <property type="project" value="UniProtKB-KW"/>
</dbReference>
<dbReference type="Pfam" id="PF02518">
    <property type="entry name" value="HATPase_c"/>
    <property type="match status" value="1"/>
</dbReference>
<dbReference type="InterPro" id="IPR005467">
    <property type="entry name" value="His_kinase_dom"/>
</dbReference>
<accession>A0A8S9T0F3</accession>
<feature type="domain" description="PAS" evidence="12">
    <location>
        <begin position="179"/>
        <end position="234"/>
    </location>
</feature>
<evidence type="ECO:0000256" key="7">
    <source>
        <dbReference type="ARBA" id="ARBA00022840"/>
    </source>
</evidence>
<dbReference type="Gene3D" id="1.10.287.130">
    <property type="match status" value="1"/>
</dbReference>
<dbReference type="CDD" id="cd00082">
    <property type="entry name" value="HisKA"/>
    <property type="match status" value="1"/>
</dbReference>
<dbReference type="Pfam" id="PF13426">
    <property type="entry name" value="PAS_9"/>
    <property type="match status" value="1"/>
</dbReference>
<dbReference type="PROSITE" id="PS50113">
    <property type="entry name" value="PAC"/>
    <property type="match status" value="1"/>
</dbReference>
<evidence type="ECO:0000256" key="6">
    <source>
        <dbReference type="ARBA" id="ARBA00022777"/>
    </source>
</evidence>
<evidence type="ECO:0000259" key="13">
    <source>
        <dbReference type="PROSITE" id="PS50113"/>
    </source>
</evidence>
<evidence type="ECO:0000256" key="8">
    <source>
        <dbReference type="ARBA" id="ARBA00023012"/>
    </source>
</evidence>
<evidence type="ECO:0000256" key="5">
    <source>
        <dbReference type="ARBA" id="ARBA00022741"/>
    </source>
</evidence>
<keyword evidence="4" id="KW-0808">Transferase</keyword>
<evidence type="ECO:0000259" key="11">
    <source>
        <dbReference type="PROSITE" id="PS50110"/>
    </source>
</evidence>
<comment type="catalytic activity">
    <reaction evidence="1">
        <text>ATP + protein L-histidine = ADP + protein N-phospho-L-histidine.</text>
        <dbReference type="EC" id="2.7.13.3"/>
    </reaction>
</comment>
<dbReference type="GO" id="GO:0000155">
    <property type="term" value="F:phosphorelay sensor kinase activity"/>
    <property type="evidence" value="ECO:0007669"/>
    <property type="project" value="InterPro"/>
</dbReference>
<dbReference type="InterPro" id="IPR011006">
    <property type="entry name" value="CheY-like_superfamily"/>
</dbReference>
<dbReference type="SUPFAM" id="SSF55781">
    <property type="entry name" value="GAF domain-like"/>
    <property type="match status" value="1"/>
</dbReference>
<keyword evidence="7" id="KW-0067">ATP-binding</keyword>
<evidence type="ECO:0000256" key="1">
    <source>
        <dbReference type="ARBA" id="ARBA00000085"/>
    </source>
</evidence>
<dbReference type="InterPro" id="IPR035965">
    <property type="entry name" value="PAS-like_dom_sf"/>
</dbReference>
<evidence type="ECO:0000256" key="3">
    <source>
        <dbReference type="ARBA" id="ARBA00022553"/>
    </source>
</evidence>
<protein>
    <recommendedName>
        <fullName evidence="2">histidine kinase</fullName>
        <ecNumber evidence="2">2.7.13.3</ecNumber>
    </recommendedName>
</protein>
<dbReference type="InterPro" id="IPR003594">
    <property type="entry name" value="HATPase_dom"/>
</dbReference>
<dbReference type="SMART" id="SM00065">
    <property type="entry name" value="GAF"/>
    <property type="match status" value="1"/>
</dbReference>
<reference evidence="14" key="2">
    <citation type="submission" date="2019-11" db="EMBL/GenBank/DDBJ databases">
        <title>Improved Assembly of Tolypothrix boutellei genome.</title>
        <authorList>
            <person name="Sarangi A.N."/>
            <person name="Mukherjee M."/>
            <person name="Ghosh S."/>
            <person name="Singh D."/>
            <person name="Das A."/>
            <person name="Kant S."/>
            <person name="Prusty A."/>
            <person name="Tripathy S."/>
        </authorList>
    </citation>
    <scope>NUCLEOTIDE SEQUENCE</scope>
    <source>
        <strain evidence="14">VB521301</strain>
    </source>
</reference>
<dbReference type="InterPro" id="IPR029016">
    <property type="entry name" value="GAF-like_dom_sf"/>
</dbReference>
<dbReference type="Pfam" id="PF00512">
    <property type="entry name" value="HisKA"/>
    <property type="match status" value="1"/>
</dbReference>
<dbReference type="EC" id="2.7.13.3" evidence="2"/>
<dbReference type="SUPFAM" id="SSF47384">
    <property type="entry name" value="Homodimeric domain of signal transducing histidine kinase"/>
    <property type="match status" value="1"/>
</dbReference>
<sequence>MKALLPKSEIERLTALSQYKILDTDPEPIFDDLTRLASQICNTPIALITLVDEHRQWFKSKVGLLVEQMPREISFCTHTILQSDLLIVQNALGDPRFAKNPLVTNFPHIRFYMGVPLIAKEEFPLGTLCVFDYIPRELNWQQIEALKLLSHQVVSQLEFRRHLIEHTSGEIALQTSLKDLADIKFALDQSSIVAITDYKGTIIYVNDKFCSISKYSREELLGQNHRIINSGHHPGEFFKDMWTAISRGQVWKGEIKNRAKDGTYYWVDTTIVPLLNNDGKPYQYVSIRSDITQKKQLEEQFLRTQRLESIGTLAGGIAHDLNNVLSPIVMAVQLLQTKLDDQQSQEWLDILETNARRGADLVRQVLQFARGIEGEHTLLQVKHLIDEIKHIVLETFPKSIRLYTNVPQELWTVTGDATQLHQVLMNLVVNARDAMLTGGTLSITCKNIIIDEIYAKTHPEARVGSYIGITVSDTGTGIPAEIAERIFEPFFTTKEVGKGTGLGLSTVIGIVKSHNGFVSLTSEVGSGTHFRVYLPAVETNETYLPKDMELPKGQGELILVVDDEAAIRQITKTTLETYDYKVITGSDGMEAIALYATHRDSVSVAIVDMMMPHMDGAKTIRTLQKINPTLKIIAVSGYADSGILAEVEKSGGVAAFLLKPFTAKELVTILFKVRTSPI</sequence>
<dbReference type="InterPro" id="IPR003018">
    <property type="entry name" value="GAF"/>
</dbReference>
<dbReference type="Pfam" id="PF00072">
    <property type="entry name" value="Response_reg"/>
    <property type="match status" value="1"/>
</dbReference>
<dbReference type="InterPro" id="IPR000014">
    <property type="entry name" value="PAS"/>
</dbReference>
<evidence type="ECO:0000259" key="12">
    <source>
        <dbReference type="PROSITE" id="PS50112"/>
    </source>
</evidence>
<dbReference type="InterPro" id="IPR000700">
    <property type="entry name" value="PAS-assoc_C"/>
</dbReference>
<keyword evidence="8" id="KW-0902">Two-component regulatory system</keyword>
<dbReference type="PROSITE" id="PS50112">
    <property type="entry name" value="PAS"/>
    <property type="match status" value="1"/>
</dbReference>
<feature type="domain" description="Response regulatory" evidence="11">
    <location>
        <begin position="557"/>
        <end position="674"/>
    </location>
</feature>
<proteinExistence type="predicted"/>
<dbReference type="InterPro" id="IPR001610">
    <property type="entry name" value="PAC"/>
</dbReference>
<dbReference type="AlphaFoldDB" id="A0A8S9T0F3"/>